<comment type="caution">
    <text evidence="10">The sequence shown here is derived from an EMBL/GenBank/DDBJ whole genome shotgun (WGS) entry which is preliminary data.</text>
</comment>
<comment type="subcellular location">
    <subcellularLocation>
        <location evidence="1">Membrane</location>
        <topology evidence="1">Multi-pass membrane protein</topology>
    </subcellularLocation>
</comment>
<proteinExistence type="inferred from homology"/>
<feature type="transmembrane region" description="Helical" evidence="8">
    <location>
        <begin position="232"/>
        <end position="252"/>
    </location>
</feature>
<dbReference type="GO" id="GO:0008233">
    <property type="term" value="F:peptidase activity"/>
    <property type="evidence" value="ECO:0007669"/>
    <property type="project" value="UniProtKB-KW"/>
</dbReference>
<evidence type="ECO:0000256" key="7">
    <source>
        <dbReference type="SAM" id="MobiDB-lite"/>
    </source>
</evidence>
<dbReference type="Gene3D" id="1.20.1540.10">
    <property type="entry name" value="Rhomboid-like"/>
    <property type="match status" value="1"/>
</dbReference>
<dbReference type="SUPFAM" id="SSF144091">
    <property type="entry name" value="Rhomboid-like"/>
    <property type="match status" value="1"/>
</dbReference>
<keyword evidence="3 8" id="KW-0812">Transmembrane</keyword>
<evidence type="ECO:0000256" key="3">
    <source>
        <dbReference type="ARBA" id="ARBA00022692"/>
    </source>
</evidence>
<dbReference type="PANTHER" id="PTHR43731:SF14">
    <property type="entry name" value="PRESENILIN-ASSOCIATED RHOMBOID-LIKE PROTEIN, MITOCHONDRIAL"/>
    <property type="match status" value="1"/>
</dbReference>
<comment type="similarity">
    <text evidence="2">Belongs to the peptidase S54 family.</text>
</comment>
<protein>
    <submittedName>
        <fullName evidence="10">Rhomboid family intramembrane serine protease</fullName>
        <ecNumber evidence="10">3.4.21.-</ecNumber>
    </submittedName>
</protein>
<feature type="transmembrane region" description="Helical" evidence="8">
    <location>
        <begin position="22"/>
        <end position="41"/>
    </location>
</feature>
<dbReference type="InterPro" id="IPR050925">
    <property type="entry name" value="Rhomboid_protease_S54"/>
</dbReference>
<dbReference type="Pfam" id="PF01694">
    <property type="entry name" value="Rhomboid"/>
    <property type="match status" value="1"/>
</dbReference>
<gene>
    <name evidence="10" type="ORF">ACFP3U_03790</name>
</gene>
<dbReference type="InterPro" id="IPR022764">
    <property type="entry name" value="Peptidase_S54_rhomboid_dom"/>
</dbReference>
<reference evidence="11" key="1">
    <citation type="journal article" date="2019" name="Int. J. Syst. Evol. Microbiol.">
        <title>The Global Catalogue of Microorganisms (GCM) 10K type strain sequencing project: providing services to taxonomists for standard genome sequencing and annotation.</title>
        <authorList>
            <consortium name="The Broad Institute Genomics Platform"/>
            <consortium name="The Broad Institute Genome Sequencing Center for Infectious Disease"/>
            <person name="Wu L."/>
            <person name="Ma J."/>
        </authorList>
    </citation>
    <scope>NUCLEOTIDE SEQUENCE [LARGE SCALE GENOMIC DNA]</scope>
    <source>
        <strain evidence="11">CGMCC 4.1437</strain>
    </source>
</reference>
<keyword evidence="6 8" id="KW-0472">Membrane</keyword>
<dbReference type="GO" id="GO:0006508">
    <property type="term" value="P:proteolysis"/>
    <property type="evidence" value="ECO:0007669"/>
    <property type="project" value="UniProtKB-KW"/>
</dbReference>
<evidence type="ECO:0000256" key="2">
    <source>
        <dbReference type="ARBA" id="ARBA00009045"/>
    </source>
</evidence>
<keyword evidence="4 10" id="KW-0378">Hydrolase</keyword>
<evidence type="ECO:0000256" key="5">
    <source>
        <dbReference type="ARBA" id="ARBA00022989"/>
    </source>
</evidence>
<dbReference type="RefSeq" id="WP_380223682.1">
    <property type="nucleotide sequence ID" value="NZ_JBHSOF010000002.1"/>
</dbReference>
<organism evidence="10 11">
    <name type="scientific">Kitasatospora misakiensis</name>
    <dbReference type="NCBI Taxonomy" id="67330"/>
    <lineage>
        <taxon>Bacteria</taxon>
        <taxon>Bacillati</taxon>
        <taxon>Actinomycetota</taxon>
        <taxon>Actinomycetes</taxon>
        <taxon>Kitasatosporales</taxon>
        <taxon>Streptomycetaceae</taxon>
        <taxon>Kitasatospora</taxon>
    </lineage>
</organism>
<dbReference type="InterPro" id="IPR035952">
    <property type="entry name" value="Rhomboid-like_sf"/>
</dbReference>
<dbReference type="EC" id="3.4.21.-" evidence="10"/>
<evidence type="ECO:0000313" key="11">
    <source>
        <dbReference type="Proteomes" id="UP001595975"/>
    </source>
</evidence>
<accession>A0ABW0X0T5</accession>
<dbReference type="EMBL" id="JBHSOF010000002">
    <property type="protein sequence ID" value="MFC5662101.1"/>
    <property type="molecule type" value="Genomic_DNA"/>
</dbReference>
<evidence type="ECO:0000259" key="9">
    <source>
        <dbReference type="Pfam" id="PF01694"/>
    </source>
</evidence>
<evidence type="ECO:0000256" key="6">
    <source>
        <dbReference type="ARBA" id="ARBA00023136"/>
    </source>
</evidence>
<feature type="domain" description="Peptidase S54 rhomboid" evidence="9">
    <location>
        <begin position="106"/>
        <end position="253"/>
    </location>
</feature>
<feature type="compositionally biased region" description="Basic residues" evidence="7">
    <location>
        <begin position="257"/>
        <end position="267"/>
    </location>
</feature>
<dbReference type="PANTHER" id="PTHR43731">
    <property type="entry name" value="RHOMBOID PROTEASE"/>
    <property type="match status" value="1"/>
</dbReference>
<name>A0ABW0X0T5_9ACTN</name>
<keyword evidence="11" id="KW-1185">Reference proteome</keyword>
<keyword evidence="5 8" id="KW-1133">Transmembrane helix</keyword>
<keyword evidence="10" id="KW-0645">Protease</keyword>
<evidence type="ECO:0000256" key="1">
    <source>
        <dbReference type="ARBA" id="ARBA00004141"/>
    </source>
</evidence>
<evidence type="ECO:0000256" key="4">
    <source>
        <dbReference type="ARBA" id="ARBA00022801"/>
    </source>
</evidence>
<feature type="region of interest" description="Disordered" evidence="7">
    <location>
        <begin position="257"/>
        <end position="289"/>
    </location>
</feature>
<dbReference type="Proteomes" id="UP001595975">
    <property type="component" value="Unassembled WGS sequence"/>
</dbReference>
<sequence length="289" mass="30986">MAIPVPAHAGAHRGRPAATAPAVCYALIALNTAVFLLGPAAGLNPLYGRGQTRVCAEQRYEQRWGAVPAELLTGHPLTADQLAEAPDPVPGCPAAATPGKHPALAVLSALFLHGGWLHLLGNLLFLYVFGPTVERRLGRSRFLLFYVAAGALTTYGFSLAEAHSPDSTRVLIGASGAISAVLGAYLRFHPRARVTTLVPLLLFLPLRFPAWLVLGLWFALQWWSVHSAGPGVAYLVHVIGFAAGFLYACTLIERRPRRTGTRTRPRPRPRDGAADARYPGGTSQRSTRP</sequence>
<feature type="transmembrane region" description="Helical" evidence="8">
    <location>
        <begin position="142"/>
        <end position="158"/>
    </location>
</feature>
<evidence type="ECO:0000313" key="10">
    <source>
        <dbReference type="EMBL" id="MFC5662101.1"/>
    </source>
</evidence>
<feature type="transmembrane region" description="Helical" evidence="8">
    <location>
        <begin position="200"/>
        <end position="220"/>
    </location>
</feature>
<feature type="transmembrane region" description="Helical" evidence="8">
    <location>
        <begin position="170"/>
        <end position="188"/>
    </location>
</feature>
<feature type="transmembrane region" description="Helical" evidence="8">
    <location>
        <begin position="103"/>
        <end position="130"/>
    </location>
</feature>
<evidence type="ECO:0000256" key="8">
    <source>
        <dbReference type="SAM" id="Phobius"/>
    </source>
</evidence>